<dbReference type="AlphaFoldDB" id="A0A3B1CJT5"/>
<evidence type="ECO:0000256" key="5">
    <source>
        <dbReference type="ARBA" id="ARBA00023274"/>
    </source>
</evidence>
<dbReference type="InterPro" id="IPR035980">
    <property type="entry name" value="Ribosomal_bS6_sf"/>
</dbReference>
<gene>
    <name evidence="7" type="ORF">MNBD_NITROSPINAE01-784</name>
</gene>
<dbReference type="GO" id="GO:0003735">
    <property type="term" value="F:structural constituent of ribosome"/>
    <property type="evidence" value="ECO:0007669"/>
    <property type="project" value="InterPro"/>
</dbReference>
<dbReference type="InterPro" id="IPR020815">
    <property type="entry name" value="Ribosomal_bS6_CS"/>
</dbReference>
<dbReference type="InterPro" id="IPR014717">
    <property type="entry name" value="Transl_elong_EF1B/ribsomal_bS6"/>
</dbReference>
<dbReference type="EMBL" id="UOGC01000144">
    <property type="protein sequence ID" value="VAX22930.1"/>
    <property type="molecule type" value="Genomic_DNA"/>
</dbReference>
<keyword evidence="5" id="KW-0687">Ribonucleoprotein</keyword>
<dbReference type="Pfam" id="PF01250">
    <property type="entry name" value="Ribosomal_S6"/>
    <property type="match status" value="1"/>
</dbReference>
<evidence type="ECO:0000256" key="6">
    <source>
        <dbReference type="SAM" id="MobiDB-lite"/>
    </source>
</evidence>
<proteinExistence type="inferred from homology"/>
<dbReference type="HAMAP" id="MF_00360">
    <property type="entry name" value="Ribosomal_bS6"/>
    <property type="match status" value="1"/>
</dbReference>
<evidence type="ECO:0000313" key="7">
    <source>
        <dbReference type="EMBL" id="VAX22930.1"/>
    </source>
</evidence>
<sequence>MAKKYETLFILKPDLSEDEVGENLKPIISHIEGDGGSVIAEDRWGKKRLAYPIKKHKYGYYLLLKHEGPKGETIAKIDRVTRLSENILKAMTVKPSPSWDLPKAEESEAKETPAKKAEEPTKTEEPAKVEASTEVEAPVVKAEEPAKVEESAKVEASTEVEAPVVKAEEGSEDGKPE</sequence>
<feature type="compositionally biased region" description="Basic and acidic residues" evidence="6">
    <location>
        <begin position="141"/>
        <end position="153"/>
    </location>
</feature>
<dbReference type="GO" id="GO:1990904">
    <property type="term" value="C:ribonucleoprotein complex"/>
    <property type="evidence" value="ECO:0007669"/>
    <property type="project" value="UniProtKB-KW"/>
</dbReference>
<evidence type="ECO:0000256" key="1">
    <source>
        <dbReference type="ARBA" id="ARBA00009512"/>
    </source>
</evidence>
<keyword evidence="2" id="KW-0699">rRNA-binding</keyword>
<feature type="region of interest" description="Disordered" evidence="6">
    <location>
        <begin position="94"/>
        <end position="177"/>
    </location>
</feature>
<evidence type="ECO:0000256" key="4">
    <source>
        <dbReference type="ARBA" id="ARBA00022980"/>
    </source>
</evidence>
<organism evidence="7">
    <name type="scientific">hydrothermal vent metagenome</name>
    <dbReference type="NCBI Taxonomy" id="652676"/>
    <lineage>
        <taxon>unclassified sequences</taxon>
        <taxon>metagenomes</taxon>
        <taxon>ecological metagenomes</taxon>
    </lineage>
</organism>
<dbReference type="NCBIfam" id="TIGR00166">
    <property type="entry name" value="S6"/>
    <property type="match status" value="1"/>
</dbReference>
<feature type="compositionally biased region" description="Basic and acidic residues" evidence="6">
    <location>
        <begin position="166"/>
        <end position="177"/>
    </location>
</feature>
<dbReference type="PANTHER" id="PTHR21011:SF1">
    <property type="entry name" value="SMALL RIBOSOMAL SUBUNIT PROTEIN BS6M"/>
    <property type="match status" value="1"/>
</dbReference>
<reference evidence="7" key="1">
    <citation type="submission" date="2018-06" db="EMBL/GenBank/DDBJ databases">
        <authorList>
            <person name="Zhirakovskaya E."/>
        </authorList>
    </citation>
    <scope>NUCLEOTIDE SEQUENCE</scope>
</reference>
<dbReference type="SUPFAM" id="SSF54995">
    <property type="entry name" value="Ribosomal protein S6"/>
    <property type="match status" value="1"/>
</dbReference>
<evidence type="ECO:0000256" key="2">
    <source>
        <dbReference type="ARBA" id="ARBA00022730"/>
    </source>
</evidence>
<comment type="similarity">
    <text evidence="1">Belongs to the bacterial ribosomal protein bS6 family.</text>
</comment>
<feature type="compositionally biased region" description="Basic and acidic residues" evidence="6">
    <location>
        <begin position="102"/>
        <end position="128"/>
    </location>
</feature>
<protein>
    <submittedName>
        <fullName evidence="7">SSU ribosomal protein S6p</fullName>
    </submittedName>
</protein>
<dbReference type="GO" id="GO:0070181">
    <property type="term" value="F:small ribosomal subunit rRNA binding"/>
    <property type="evidence" value="ECO:0007669"/>
    <property type="project" value="TreeGrafter"/>
</dbReference>
<dbReference type="GO" id="GO:0005840">
    <property type="term" value="C:ribosome"/>
    <property type="evidence" value="ECO:0007669"/>
    <property type="project" value="UniProtKB-KW"/>
</dbReference>
<keyword evidence="4 7" id="KW-0689">Ribosomal protein</keyword>
<dbReference type="CDD" id="cd00473">
    <property type="entry name" value="bS6"/>
    <property type="match status" value="1"/>
</dbReference>
<dbReference type="PROSITE" id="PS01048">
    <property type="entry name" value="RIBOSOMAL_S6"/>
    <property type="match status" value="1"/>
</dbReference>
<dbReference type="InterPro" id="IPR020814">
    <property type="entry name" value="Ribosomal_S6_plastid/chlpt"/>
</dbReference>
<dbReference type="Gene3D" id="3.30.70.60">
    <property type="match status" value="1"/>
</dbReference>
<accession>A0A3B1CJT5</accession>
<dbReference type="InterPro" id="IPR000529">
    <property type="entry name" value="Ribosomal_bS6"/>
</dbReference>
<name>A0A3B1CJT5_9ZZZZ</name>
<keyword evidence="3" id="KW-0694">RNA-binding</keyword>
<dbReference type="GO" id="GO:0005737">
    <property type="term" value="C:cytoplasm"/>
    <property type="evidence" value="ECO:0007669"/>
    <property type="project" value="UniProtKB-ARBA"/>
</dbReference>
<dbReference type="GO" id="GO:0006412">
    <property type="term" value="P:translation"/>
    <property type="evidence" value="ECO:0007669"/>
    <property type="project" value="InterPro"/>
</dbReference>
<dbReference type="PANTHER" id="PTHR21011">
    <property type="entry name" value="MITOCHONDRIAL 28S RIBOSOMAL PROTEIN S6"/>
    <property type="match status" value="1"/>
</dbReference>
<evidence type="ECO:0000256" key="3">
    <source>
        <dbReference type="ARBA" id="ARBA00022884"/>
    </source>
</evidence>